<organism evidence="2 4">
    <name type="scientific">Aeromonas schubertii</name>
    <dbReference type="NCBI Taxonomy" id="652"/>
    <lineage>
        <taxon>Bacteria</taxon>
        <taxon>Pseudomonadati</taxon>
        <taxon>Pseudomonadota</taxon>
        <taxon>Gammaproteobacteria</taxon>
        <taxon>Aeromonadales</taxon>
        <taxon>Aeromonadaceae</taxon>
        <taxon>Aeromonas</taxon>
    </lineage>
</organism>
<sequence>MKQPRFAEHEEVIARAELAIKDSDHRAALLEEMWSSLGVSDEVAHLLFGEGSGSEQQVAEQELLDELKRQRERHPKQEEEGRRPRRPAMMRGLVI</sequence>
<name>A0A0S2SK78_9GAMM</name>
<dbReference type="PATRIC" id="fig|652.5.peg.1917"/>
<proteinExistence type="predicted"/>
<dbReference type="EMBL" id="JAIRBT010000012">
    <property type="protein sequence ID" value="MBZ6066706.1"/>
    <property type="molecule type" value="Genomic_DNA"/>
</dbReference>
<dbReference type="Proteomes" id="UP000058114">
    <property type="component" value="Chromosome"/>
</dbReference>
<dbReference type="RefSeq" id="WP_050666217.1">
    <property type="nucleotide sequence ID" value="NZ_CDDB01000047.1"/>
</dbReference>
<dbReference type="Pfam" id="PF07216">
    <property type="entry name" value="LcrG"/>
    <property type="match status" value="1"/>
</dbReference>
<evidence type="ECO:0000313" key="3">
    <source>
        <dbReference type="EMBL" id="MBZ6066706.1"/>
    </source>
</evidence>
<protein>
    <submittedName>
        <fullName evidence="3">LcrG family type III secretion system chaperone</fullName>
    </submittedName>
</protein>
<reference evidence="4" key="1">
    <citation type="submission" date="2015-10" db="EMBL/GenBank/DDBJ databases">
        <title>Complete Genome Sequence of Aeromonas schubertii strain WL1483.</title>
        <authorList>
            <person name="Liu L."/>
        </authorList>
    </citation>
    <scope>NUCLEOTIDE SEQUENCE [LARGE SCALE GENOMIC DNA]</scope>
    <source>
        <strain evidence="4">WL1483</strain>
    </source>
</reference>
<dbReference type="KEGG" id="asr:WL1483_2710"/>
<accession>A0A0S2SK78</accession>
<feature type="compositionally biased region" description="Basic and acidic residues" evidence="1">
    <location>
        <begin position="67"/>
        <end position="82"/>
    </location>
</feature>
<evidence type="ECO:0000313" key="5">
    <source>
        <dbReference type="Proteomes" id="UP000774958"/>
    </source>
</evidence>
<evidence type="ECO:0000313" key="4">
    <source>
        <dbReference type="Proteomes" id="UP000058114"/>
    </source>
</evidence>
<dbReference type="OrthoDB" id="5588872at2"/>
<dbReference type="NCBIfam" id="TIGR02573">
    <property type="entry name" value="LcrG_PcrG"/>
    <property type="match status" value="1"/>
</dbReference>
<gene>
    <name evidence="3" type="ORF">LA374_10865</name>
    <name evidence="2" type="ORF">WL1483_2710</name>
</gene>
<dbReference type="AlphaFoldDB" id="A0A0S2SK78"/>
<dbReference type="EMBL" id="CP013067">
    <property type="protein sequence ID" value="ALP42129.1"/>
    <property type="molecule type" value="Genomic_DNA"/>
</dbReference>
<evidence type="ECO:0000313" key="2">
    <source>
        <dbReference type="EMBL" id="ALP42129.1"/>
    </source>
</evidence>
<evidence type="ECO:0000256" key="1">
    <source>
        <dbReference type="SAM" id="MobiDB-lite"/>
    </source>
</evidence>
<dbReference type="InterPro" id="IPR009863">
    <property type="entry name" value="T3SS_LcrG_PcrG"/>
</dbReference>
<keyword evidence="5" id="KW-1185">Reference proteome</keyword>
<reference evidence="3 5" key="3">
    <citation type="submission" date="2021-09" db="EMBL/GenBank/DDBJ databases">
        <title>Aeromonas schubertii isolated from Asian sea bass.</title>
        <authorList>
            <person name="Pinpimai K."/>
        </authorList>
    </citation>
    <scope>NUCLEOTIDE SEQUENCE [LARGE SCALE GENOMIC DNA]</scope>
    <source>
        <strain evidence="3 5">CHULA2021a</strain>
    </source>
</reference>
<feature type="region of interest" description="Disordered" evidence="1">
    <location>
        <begin position="67"/>
        <end position="95"/>
    </location>
</feature>
<reference evidence="2 4" key="2">
    <citation type="journal article" date="2016" name="Genome Announc.">
        <title>Complete Genome Sequence of the Highly Virulent Aeromonas schubertii Strain WL1483, Isolated from Diseased Snakehead Fish (Channa argus) in China.</title>
        <authorList>
            <person name="Liu L."/>
            <person name="Li N."/>
            <person name="Zhang D."/>
            <person name="Fu X."/>
            <person name="Shi C."/>
            <person name="Lin Q."/>
            <person name="Hao G."/>
        </authorList>
    </citation>
    <scope>NUCLEOTIDE SEQUENCE [LARGE SCALE GENOMIC DNA]</scope>
    <source>
        <strain evidence="2 4">WL1483</strain>
    </source>
</reference>
<dbReference type="Proteomes" id="UP000774958">
    <property type="component" value="Unassembled WGS sequence"/>
</dbReference>
<dbReference type="STRING" id="652.WL1483_2710"/>